<evidence type="ECO:0000313" key="2">
    <source>
        <dbReference type="Proteomes" id="UP001055811"/>
    </source>
</evidence>
<protein>
    <submittedName>
        <fullName evidence="1">Uncharacterized protein</fullName>
    </submittedName>
</protein>
<sequence length="119" mass="13450">MGEMFGMEEHVKSSNEVEEEEKEKEESLNSEDEDDFASSEDLESEQFSDEEVEGSNSVSRIQESNSHALKKSATQETETAKNNENFENNDEENKCIDWENVNTKVSEQEKEGSGSCSPI</sequence>
<comment type="caution">
    <text evidence="1">The sequence shown here is derived from an EMBL/GenBank/DDBJ whole genome shotgun (WGS) entry which is preliminary data.</text>
</comment>
<gene>
    <name evidence="1" type="ORF">L2E82_37273</name>
</gene>
<dbReference type="EMBL" id="CM042015">
    <property type="protein sequence ID" value="KAI3708166.1"/>
    <property type="molecule type" value="Genomic_DNA"/>
</dbReference>
<proteinExistence type="predicted"/>
<name>A0ACB9AEK1_CICIN</name>
<evidence type="ECO:0000313" key="1">
    <source>
        <dbReference type="EMBL" id="KAI3708166.1"/>
    </source>
</evidence>
<accession>A0ACB9AEK1</accession>
<dbReference type="Proteomes" id="UP001055811">
    <property type="component" value="Linkage Group LG07"/>
</dbReference>
<keyword evidence="2" id="KW-1185">Reference proteome</keyword>
<organism evidence="1 2">
    <name type="scientific">Cichorium intybus</name>
    <name type="common">Chicory</name>
    <dbReference type="NCBI Taxonomy" id="13427"/>
    <lineage>
        <taxon>Eukaryota</taxon>
        <taxon>Viridiplantae</taxon>
        <taxon>Streptophyta</taxon>
        <taxon>Embryophyta</taxon>
        <taxon>Tracheophyta</taxon>
        <taxon>Spermatophyta</taxon>
        <taxon>Magnoliopsida</taxon>
        <taxon>eudicotyledons</taxon>
        <taxon>Gunneridae</taxon>
        <taxon>Pentapetalae</taxon>
        <taxon>asterids</taxon>
        <taxon>campanulids</taxon>
        <taxon>Asterales</taxon>
        <taxon>Asteraceae</taxon>
        <taxon>Cichorioideae</taxon>
        <taxon>Cichorieae</taxon>
        <taxon>Cichoriinae</taxon>
        <taxon>Cichorium</taxon>
    </lineage>
</organism>
<reference evidence="1 2" key="2">
    <citation type="journal article" date="2022" name="Mol. Ecol. Resour.">
        <title>The genomes of chicory, endive, great burdock and yacon provide insights into Asteraceae paleo-polyploidization history and plant inulin production.</title>
        <authorList>
            <person name="Fan W."/>
            <person name="Wang S."/>
            <person name="Wang H."/>
            <person name="Wang A."/>
            <person name="Jiang F."/>
            <person name="Liu H."/>
            <person name="Zhao H."/>
            <person name="Xu D."/>
            <person name="Zhang Y."/>
        </authorList>
    </citation>
    <scope>NUCLEOTIDE SEQUENCE [LARGE SCALE GENOMIC DNA]</scope>
    <source>
        <strain evidence="2">cv. Punajuju</strain>
        <tissue evidence="1">Leaves</tissue>
    </source>
</reference>
<reference evidence="2" key="1">
    <citation type="journal article" date="2022" name="Mol. Ecol. Resour.">
        <title>The genomes of chicory, endive, great burdock and yacon provide insights into Asteraceae palaeo-polyploidization history and plant inulin production.</title>
        <authorList>
            <person name="Fan W."/>
            <person name="Wang S."/>
            <person name="Wang H."/>
            <person name="Wang A."/>
            <person name="Jiang F."/>
            <person name="Liu H."/>
            <person name="Zhao H."/>
            <person name="Xu D."/>
            <person name="Zhang Y."/>
        </authorList>
    </citation>
    <scope>NUCLEOTIDE SEQUENCE [LARGE SCALE GENOMIC DNA]</scope>
    <source>
        <strain evidence="2">cv. Punajuju</strain>
    </source>
</reference>